<dbReference type="Proteomes" id="UP001447188">
    <property type="component" value="Unassembled WGS sequence"/>
</dbReference>
<dbReference type="NCBIfam" id="NF001097">
    <property type="entry name" value="PRK00129.1"/>
    <property type="match status" value="1"/>
</dbReference>
<dbReference type="EC" id="2.4.2.9" evidence="4"/>
<protein>
    <recommendedName>
        <fullName evidence="4">uracil phosphoribosyltransferase</fullName>
        <ecNumber evidence="4">2.4.2.9</ecNumber>
    </recommendedName>
</protein>
<evidence type="ECO:0000256" key="6">
    <source>
        <dbReference type="ARBA" id="ARBA00022676"/>
    </source>
</evidence>
<evidence type="ECO:0000256" key="9">
    <source>
        <dbReference type="ARBA" id="ARBA00023134"/>
    </source>
</evidence>
<organism evidence="11 12">
    <name type="scientific">Discina gigas</name>
    <dbReference type="NCBI Taxonomy" id="1032678"/>
    <lineage>
        <taxon>Eukaryota</taxon>
        <taxon>Fungi</taxon>
        <taxon>Dikarya</taxon>
        <taxon>Ascomycota</taxon>
        <taxon>Pezizomycotina</taxon>
        <taxon>Pezizomycetes</taxon>
        <taxon>Pezizales</taxon>
        <taxon>Discinaceae</taxon>
        <taxon>Discina</taxon>
    </lineage>
</organism>
<comment type="pathway">
    <text evidence="2">Pyrimidine metabolism; UMP biosynthesis via salvage pathway; UMP from uracil: step 1/1.</text>
</comment>
<evidence type="ECO:0000313" key="11">
    <source>
        <dbReference type="EMBL" id="KAL0635475.1"/>
    </source>
</evidence>
<dbReference type="Pfam" id="PF14681">
    <property type="entry name" value="UPRTase"/>
    <property type="match status" value="1"/>
</dbReference>
<dbReference type="Gene3D" id="3.40.50.2020">
    <property type="match status" value="1"/>
</dbReference>
<feature type="domain" description="Phosphoribosyltransferase" evidence="10">
    <location>
        <begin position="10"/>
        <end position="230"/>
    </location>
</feature>
<dbReference type="PANTHER" id="PTHR32315:SF4">
    <property type="entry name" value="URACIL PHOSPHORIBOSYLTRANSFERASE, CHLOROPLASTIC"/>
    <property type="match status" value="1"/>
</dbReference>
<gene>
    <name evidence="11" type="ORF">Q9L58_005523</name>
</gene>
<accession>A0ABR3GHV6</accession>
<evidence type="ECO:0000313" key="12">
    <source>
        <dbReference type="Proteomes" id="UP001447188"/>
    </source>
</evidence>
<evidence type="ECO:0000256" key="5">
    <source>
        <dbReference type="ARBA" id="ARBA00022533"/>
    </source>
</evidence>
<comment type="caution">
    <text evidence="11">The sequence shown here is derived from an EMBL/GenBank/DDBJ whole genome shotgun (WGS) entry which is preliminary data.</text>
</comment>
<evidence type="ECO:0000256" key="7">
    <source>
        <dbReference type="ARBA" id="ARBA00022679"/>
    </source>
</evidence>
<keyword evidence="7" id="KW-0808">Transferase</keyword>
<dbReference type="EMBL" id="JBBBZM010000068">
    <property type="protein sequence ID" value="KAL0635475.1"/>
    <property type="molecule type" value="Genomic_DNA"/>
</dbReference>
<evidence type="ECO:0000256" key="4">
    <source>
        <dbReference type="ARBA" id="ARBA00011894"/>
    </source>
</evidence>
<dbReference type="CDD" id="cd06223">
    <property type="entry name" value="PRTases_typeI"/>
    <property type="match status" value="1"/>
</dbReference>
<comment type="cofactor">
    <cofactor evidence="1">
        <name>Mg(2+)</name>
        <dbReference type="ChEBI" id="CHEBI:18420"/>
    </cofactor>
</comment>
<keyword evidence="12" id="KW-1185">Reference proteome</keyword>
<keyword evidence="5" id="KW-0021">Allosteric enzyme</keyword>
<dbReference type="InterPro" id="IPR029057">
    <property type="entry name" value="PRTase-like"/>
</dbReference>
<evidence type="ECO:0000256" key="8">
    <source>
        <dbReference type="ARBA" id="ARBA00022741"/>
    </source>
</evidence>
<sequence>MSSLPSNVYVSTHPCLMAKLSQLRSANTTPKETKALVHEISLFLAVEALGRFLTTENTGVAGMTPMGAPFEVQKVNPKSIALVPVLRSGLGMLEAFETLLPVPAPVHHLGLFREMTTLQPVEYYNNLPTRVKPADGEDVVPCDIAIILDPVIATGGTAEAAIQTLREWGVKKILIVSILGSVEGVNRAATEGGGDDVAVIIGGIDASLGGKNGGMIVPGVGDIGDRLFLTIGK</sequence>
<dbReference type="InterPro" id="IPR050054">
    <property type="entry name" value="UPRTase/APRTase"/>
</dbReference>
<keyword evidence="8" id="KW-0547">Nucleotide-binding</keyword>
<evidence type="ECO:0000256" key="1">
    <source>
        <dbReference type="ARBA" id="ARBA00001946"/>
    </source>
</evidence>
<keyword evidence="6" id="KW-0328">Glycosyltransferase</keyword>
<proteinExistence type="inferred from homology"/>
<comment type="similarity">
    <text evidence="3">Belongs to the UPRTase family.</text>
</comment>
<evidence type="ECO:0000256" key="2">
    <source>
        <dbReference type="ARBA" id="ARBA00005180"/>
    </source>
</evidence>
<dbReference type="InterPro" id="IPR000836">
    <property type="entry name" value="PRTase_dom"/>
</dbReference>
<dbReference type="SUPFAM" id="SSF53271">
    <property type="entry name" value="PRTase-like"/>
    <property type="match status" value="1"/>
</dbReference>
<reference evidence="11 12" key="1">
    <citation type="submission" date="2024-02" db="EMBL/GenBank/DDBJ databases">
        <title>Discinaceae phylogenomics.</title>
        <authorList>
            <person name="Dirks A.C."/>
            <person name="James T.Y."/>
        </authorList>
    </citation>
    <scope>NUCLEOTIDE SEQUENCE [LARGE SCALE GENOMIC DNA]</scope>
    <source>
        <strain evidence="11 12">ACD0624</strain>
    </source>
</reference>
<name>A0ABR3GHV6_9PEZI</name>
<dbReference type="PANTHER" id="PTHR32315">
    <property type="entry name" value="ADENINE PHOSPHORIBOSYLTRANSFERASE"/>
    <property type="match status" value="1"/>
</dbReference>
<evidence type="ECO:0000256" key="3">
    <source>
        <dbReference type="ARBA" id="ARBA00009516"/>
    </source>
</evidence>
<keyword evidence="9" id="KW-0342">GTP-binding</keyword>
<evidence type="ECO:0000259" key="10">
    <source>
        <dbReference type="Pfam" id="PF14681"/>
    </source>
</evidence>